<feature type="region of interest" description="Disordered" evidence="3">
    <location>
        <begin position="156"/>
        <end position="195"/>
    </location>
</feature>
<evidence type="ECO:0000313" key="5">
    <source>
        <dbReference type="Proteomes" id="UP000289340"/>
    </source>
</evidence>
<protein>
    <submittedName>
        <fullName evidence="4">NADP-dependent glyceraldehyde-3-phosphate dehydrogenase</fullName>
    </submittedName>
</protein>
<evidence type="ECO:0000256" key="3">
    <source>
        <dbReference type="SAM" id="MobiDB-lite"/>
    </source>
</evidence>
<dbReference type="AlphaFoldDB" id="A0A445H4Q4"/>
<dbReference type="PANTHER" id="PTHR42991:SF1">
    <property type="entry name" value="ALDEHYDE DEHYDROGENASE"/>
    <property type="match status" value="1"/>
</dbReference>
<feature type="compositionally biased region" description="Low complexity" evidence="3">
    <location>
        <begin position="156"/>
        <end position="166"/>
    </location>
</feature>
<organism evidence="4 5">
    <name type="scientific">Glycine soja</name>
    <name type="common">Wild soybean</name>
    <dbReference type="NCBI Taxonomy" id="3848"/>
    <lineage>
        <taxon>Eukaryota</taxon>
        <taxon>Viridiplantae</taxon>
        <taxon>Streptophyta</taxon>
        <taxon>Embryophyta</taxon>
        <taxon>Tracheophyta</taxon>
        <taxon>Spermatophyta</taxon>
        <taxon>Magnoliopsida</taxon>
        <taxon>eudicotyledons</taxon>
        <taxon>Gunneridae</taxon>
        <taxon>Pentapetalae</taxon>
        <taxon>rosids</taxon>
        <taxon>fabids</taxon>
        <taxon>Fabales</taxon>
        <taxon>Fabaceae</taxon>
        <taxon>Papilionoideae</taxon>
        <taxon>50 kb inversion clade</taxon>
        <taxon>NPAAA clade</taxon>
        <taxon>indigoferoid/millettioid clade</taxon>
        <taxon>Phaseoleae</taxon>
        <taxon>Glycine</taxon>
        <taxon>Glycine subgen. Soja</taxon>
    </lineage>
</organism>
<keyword evidence="5" id="KW-1185">Reference proteome</keyword>
<dbReference type="InterPro" id="IPR051020">
    <property type="entry name" value="ALDH-related_metabolic_enz"/>
</dbReference>
<accession>A0A445H4Q4</accession>
<comment type="similarity">
    <text evidence="1">Belongs to the aldehyde dehydrogenase family.</text>
</comment>
<comment type="caution">
    <text evidence="4">The sequence shown here is derived from an EMBL/GenBank/DDBJ whole genome shotgun (WGS) entry which is preliminary data.</text>
</comment>
<proteinExistence type="inferred from homology"/>
<evidence type="ECO:0000313" key="4">
    <source>
        <dbReference type="EMBL" id="RZB68546.1"/>
    </source>
</evidence>
<keyword evidence="2" id="KW-0560">Oxidoreductase</keyword>
<gene>
    <name evidence="4" type="ORF">D0Y65_038358</name>
</gene>
<dbReference type="PANTHER" id="PTHR42991">
    <property type="entry name" value="ALDEHYDE DEHYDROGENASE"/>
    <property type="match status" value="1"/>
</dbReference>
<evidence type="ECO:0000256" key="1">
    <source>
        <dbReference type="ARBA" id="ARBA00009986"/>
    </source>
</evidence>
<feature type="compositionally biased region" description="Basic and acidic residues" evidence="3">
    <location>
        <begin position="173"/>
        <end position="195"/>
    </location>
</feature>
<dbReference type="GO" id="GO:0008911">
    <property type="term" value="F:lactaldehyde dehydrogenase (NAD+) activity"/>
    <property type="evidence" value="ECO:0007669"/>
    <property type="project" value="TreeGrafter"/>
</dbReference>
<dbReference type="EMBL" id="QZWG01000014">
    <property type="protein sequence ID" value="RZB68546.1"/>
    <property type="molecule type" value="Genomic_DNA"/>
</dbReference>
<evidence type="ECO:0000256" key="2">
    <source>
        <dbReference type="ARBA" id="ARBA00023002"/>
    </source>
</evidence>
<reference evidence="4 5" key="1">
    <citation type="submission" date="2018-09" db="EMBL/GenBank/DDBJ databases">
        <title>A high-quality reference genome of wild soybean provides a powerful tool to mine soybean genomes.</title>
        <authorList>
            <person name="Xie M."/>
            <person name="Chung C.Y.L."/>
            <person name="Li M.-W."/>
            <person name="Wong F.-L."/>
            <person name="Chan T.-F."/>
            <person name="Lam H.-M."/>
        </authorList>
    </citation>
    <scope>NUCLEOTIDE SEQUENCE [LARGE SCALE GENOMIC DNA]</scope>
    <source>
        <strain evidence="5">cv. W05</strain>
        <tissue evidence="4">Hypocotyl of etiolated seedlings</tissue>
    </source>
</reference>
<name>A0A445H4Q4_GLYSO</name>
<sequence>MAGSGTFAEIIDGDVFKYHAQGQWNKSSSGKFVPIINPTTRKIHFKVQDNNTPISKIMGQDSTVEKSRVASQGRCNTEGAQSALFRRLQSQLRMLSLKSGDLVSYCAEEGVGILGEGEFLISDSFRGNERTKYCLTSKDYPNLMMQAPLELVGLGSSSSMDSFASSKINGSGMEKEEREETPLQGEDKSRRNSPP</sequence>
<dbReference type="Proteomes" id="UP000289340">
    <property type="component" value="Chromosome 14"/>
</dbReference>